<evidence type="ECO:0000313" key="3">
    <source>
        <dbReference type="EMBL" id="TYL50758.1"/>
    </source>
</evidence>
<evidence type="ECO:0000259" key="2">
    <source>
        <dbReference type="Pfam" id="PF01814"/>
    </source>
</evidence>
<comment type="caution">
    <text evidence="3">The sequence shown here is derived from an EMBL/GenBank/DDBJ whole genome shotgun (WGS) entry which is preliminary data.</text>
</comment>
<dbReference type="GO" id="GO:0005886">
    <property type="term" value="C:plasma membrane"/>
    <property type="evidence" value="ECO:0007669"/>
    <property type="project" value="TreeGrafter"/>
</dbReference>
<feature type="domain" description="Hemerythrin-like" evidence="2">
    <location>
        <begin position="66"/>
        <end position="197"/>
    </location>
</feature>
<feature type="compositionally biased region" description="Basic and acidic residues" evidence="1">
    <location>
        <begin position="20"/>
        <end position="29"/>
    </location>
</feature>
<reference evidence="3 4" key="1">
    <citation type="submission" date="2019-08" db="EMBL/GenBank/DDBJ databases">
        <authorList>
            <person name="Hu J."/>
        </authorList>
    </citation>
    <scope>NUCLEOTIDE SEQUENCE [LARGE SCALE GENOMIC DNA]</scope>
    <source>
        <strain evidence="3 4">NEAU-184</strain>
    </source>
</reference>
<dbReference type="AlphaFoldDB" id="A0A5S4UX89"/>
<dbReference type="InterPro" id="IPR012312">
    <property type="entry name" value="Hemerythrin-like"/>
</dbReference>
<evidence type="ECO:0000313" key="4">
    <source>
        <dbReference type="Proteomes" id="UP000325243"/>
    </source>
</evidence>
<dbReference type="EMBL" id="VSSB01000002">
    <property type="protein sequence ID" value="TYL50758.1"/>
    <property type="molecule type" value="Genomic_DNA"/>
</dbReference>
<dbReference type="PANTHER" id="PTHR39966:SF1">
    <property type="entry name" value="HEMERYTHRIN-LIKE DOMAIN-CONTAINING PROTEIN"/>
    <property type="match status" value="1"/>
</dbReference>
<keyword evidence="4" id="KW-1185">Reference proteome</keyword>
<dbReference type="PANTHER" id="PTHR39966">
    <property type="entry name" value="BLL2471 PROTEIN-RELATED"/>
    <property type="match status" value="1"/>
</dbReference>
<protein>
    <submittedName>
        <fullName evidence="3">Hemerythrin domain-containing protein</fullName>
    </submittedName>
</protein>
<name>A0A5S4UX89_9MICO</name>
<dbReference type="Pfam" id="PF01814">
    <property type="entry name" value="Hemerythrin"/>
    <property type="match status" value="1"/>
</dbReference>
<dbReference type="Proteomes" id="UP000325243">
    <property type="component" value="Unassembled WGS sequence"/>
</dbReference>
<gene>
    <name evidence="3" type="ORF">FYC51_16515</name>
</gene>
<dbReference type="Gene3D" id="1.20.120.520">
    <property type="entry name" value="nmb1532 protein domain like"/>
    <property type="match status" value="1"/>
</dbReference>
<proteinExistence type="predicted"/>
<dbReference type="CDD" id="cd12108">
    <property type="entry name" value="Hr-like"/>
    <property type="match status" value="1"/>
</dbReference>
<accession>A0A5S4UX89</accession>
<feature type="region of interest" description="Disordered" evidence="1">
    <location>
        <begin position="1"/>
        <end position="61"/>
    </location>
</feature>
<organism evidence="3 4">
    <name type="scientific">Agromyces mariniharenae</name>
    <dbReference type="NCBI Taxonomy" id="2604423"/>
    <lineage>
        <taxon>Bacteria</taxon>
        <taxon>Bacillati</taxon>
        <taxon>Actinomycetota</taxon>
        <taxon>Actinomycetes</taxon>
        <taxon>Micrococcales</taxon>
        <taxon>Microbacteriaceae</taxon>
        <taxon>Agromyces</taxon>
    </lineage>
</organism>
<sequence length="287" mass="31923">MGGNPDAGDPGPRVAPLRHVRPEQRRAGRSDGIGSGAGTGCPVVTKLPSSSEPRPAGEPLGCDTSDLIQVHRILRWLYRELPGLVRDVDDGDVDRADVVADYASMDFFALHLHHETEDVVLWDRLVERSPGCAPHVELMRTQHAQVAAELREVEPLVEPWRASADAATRDRLADGVERVRDTLVGHLGREEDEILPVAGSVLTQSEWDEMGEHARTGIQEARKELPRDVMAIQFGLMIATIPEDERPAWMKQNLPAPVRLLYTLLLKRRHERAMDELYDGRPVPPIP</sequence>
<evidence type="ECO:0000256" key="1">
    <source>
        <dbReference type="SAM" id="MobiDB-lite"/>
    </source>
</evidence>